<feature type="transmembrane region" description="Helical" evidence="5">
    <location>
        <begin position="358"/>
        <end position="378"/>
    </location>
</feature>
<dbReference type="PIRSF" id="PIRSF006060">
    <property type="entry name" value="AA_transporter"/>
    <property type="match status" value="1"/>
</dbReference>
<dbReference type="InterPro" id="IPR050598">
    <property type="entry name" value="AminoAcid_Transporter"/>
</dbReference>
<dbReference type="Pfam" id="PF13520">
    <property type="entry name" value="AA_permease_2"/>
    <property type="match status" value="1"/>
</dbReference>
<evidence type="ECO:0000256" key="3">
    <source>
        <dbReference type="ARBA" id="ARBA00022989"/>
    </source>
</evidence>
<evidence type="ECO:0000256" key="2">
    <source>
        <dbReference type="ARBA" id="ARBA00022692"/>
    </source>
</evidence>
<dbReference type="Proteomes" id="UP001519921">
    <property type="component" value="Unassembled WGS sequence"/>
</dbReference>
<feature type="transmembrane region" description="Helical" evidence="5">
    <location>
        <begin position="225"/>
        <end position="249"/>
    </location>
</feature>
<feature type="transmembrane region" description="Helical" evidence="5">
    <location>
        <begin position="390"/>
        <end position="410"/>
    </location>
</feature>
<keyword evidence="7" id="KW-1185">Reference proteome</keyword>
<dbReference type="EMBL" id="JAHXPT010000005">
    <property type="protein sequence ID" value="MBW6410100.1"/>
    <property type="molecule type" value="Genomic_DNA"/>
</dbReference>
<dbReference type="Gene3D" id="1.20.1740.10">
    <property type="entry name" value="Amino acid/polyamine transporter I"/>
    <property type="match status" value="1"/>
</dbReference>
<dbReference type="PANTHER" id="PTHR11785">
    <property type="entry name" value="AMINO ACID TRANSPORTER"/>
    <property type="match status" value="1"/>
</dbReference>
<evidence type="ECO:0000313" key="7">
    <source>
        <dbReference type="Proteomes" id="UP001519921"/>
    </source>
</evidence>
<dbReference type="InterPro" id="IPR002293">
    <property type="entry name" value="AA/rel_permease1"/>
</dbReference>
<feature type="transmembrane region" description="Helical" evidence="5">
    <location>
        <begin position="189"/>
        <end position="213"/>
    </location>
</feature>
<keyword evidence="4 5" id="KW-0472">Membrane</keyword>
<evidence type="ECO:0000256" key="4">
    <source>
        <dbReference type="ARBA" id="ARBA00023136"/>
    </source>
</evidence>
<evidence type="ECO:0000313" key="6">
    <source>
        <dbReference type="EMBL" id="MBW6410100.1"/>
    </source>
</evidence>
<feature type="transmembrane region" description="Helical" evidence="5">
    <location>
        <begin position="95"/>
        <end position="115"/>
    </location>
</feature>
<name>A0ABS7ARI2_9CLOT</name>
<dbReference type="PANTHER" id="PTHR11785:SF512">
    <property type="entry name" value="SOBREMESA, ISOFORM B"/>
    <property type="match status" value="1"/>
</dbReference>
<accession>A0ABS7ARI2</accession>
<proteinExistence type="predicted"/>
<feature type="transmembrane region" description="Helical" evidence="5">
    <location>
        <begin position="127"/>
        <end position="145"/>
    </location>
</feature>
<feature type="transmembrane region" description="Helical" evidence="5">
    <location>
        <begin position="277"/>
        <end position="302"/>
    </location>
</feature>
<keyword evidence="2 5" id="KW-0812">Transmembrane</keyword>
<sequence>MKKNEYGLFTAITMIIGIVIGSGIFFKSDNILVATGGSVSLGVLVFCIASIAIIFGSLTIAELASRNSKEGGIIAYAEEYYSKAVACSFGWMNTFIYYPALLAVVGWVTGIYTCMLFEIEGTLEKQIGIGICVILLFFLLNILSAKLGGYFQNLATVIKLIPLILVAVIGVTFGHASNIKITDVTNMQSFAWISAIAPISFSFDGWIIATSIGHEIKDSKKNLPIALIVAPIVILIIYIVYFVGISLYIGPEKIISLGDAHVDVVANSLFGSMGAKVLLIFVITSVLGAANGLVLAMLRMPYSLAKREMFPYSDRVSEFNEKLGIPLISAFIAIGICFIVIIMHYLTQKFNLLPNSDISEIAVTINYIIYILLYYKVLKMGLRKEIKNKFRGIVCPSMAILGSVIILLGSISNPLFILYAIICGIVTGSAVLFWKIKENNGVKHINKKIMEI</sequence>
<feature type="transmembrane region" description="Helical" evidence="5">
    <location>
        <begin position="157"/>
        <end position="177"/>
    </location>
</feature>
<protein>
    <submittedName>
        <fullName evidence="6">APC family permease</fullName>
    </submittedName>
</protein>
<comment type="caution">
    <text evidence="6">The sequence shown here is derived from an EMBL/GenBank/DDBJ whole genome shotgun (WGS) entry which is preliminary data.</text>
</comment>
<feature type="transmembrane region" description="Helical" evidence="5">
    <location>
        <begin position="416"/>
        <end position="434"/>
    </location>
</feature>
<dbReference type="RefSeq" id="WP_219779163.1">
    <property type="nucleotide sequence ID" value="NZ_JAHXPT010000005.1"/>
</dbReference>
<evidence type="ECO:0000256" key="5">
    <source>
        <dbReference type="SAM" id="Phobius"/>
    </source>
</evidence>
<evidence type="ECO:0000256" key="1">
    <source>
        <dbReference type="ARBA" id="ARBA00004141"/>
    </source>
</evidence>
<comment type="subcellular location">
    <subcellularLocation>
        <location evidence="1">Membrane</location>
        <topology evidence="1">Multi-pass membrane protein</topology>
    </subcellularLocation>
</comment>
<gene>
    <name evidence="6" type="ORF">KYD98_08340</name>
</gene>
<organism evidence="6 7">
    <name type="scientific">Clostridium weizhouense</name>
    <dbReference type="NCBI Taxonomy" id="2859781"/>
    <lineage>
        <taxon>Bacteria</taxon>
        <taxon>Bacillati</taxon>
        <taxon>Bacillota</taxon>
        <taxon>Clostridia</taxon>
        <taxon>Eubacteriales</taxon>
        <taxon>Clostridiaceae</taxon>
        <taxon>Clostridium</taxon>
    </lineage>
</organism>
<feature type="transmembrane region" description="Helical" evidence="5">
    <location>
        <begin position="323"/>
        <end position="346"/>
    </location>
</feature>
<feature type="transmembrane region" description="Helical" evidence="5">
    <location>
        <begin position="38"/>
        <end position="61"/>
    </location>
</feature>
<feature type="transmembrane region" description="Helical" evidence="5">
    <location>
        <begin position="7"/>
        <end position="26"/>
    </location>
</feature>
<reference evidence="6 7" key="1">
    <citation type="submission" date="2021-07" db="EMBL/GenBank/DDBJ databases">
        <title>Clostridium weizhouense sp. nov., an anaerobic bacterium isolated from activated sludge of Petroleum wastewater.</title>
        <authorList>
            <person name="Li Q."/>
        </authorList>
    </citation>
    <scope>NUCLEOTIDE SEQUENCE [LARGE SCALE GENOMIC DNA]</scope>
    <source>
        <strain evidence="6 7">YB-6</strain>
    </source>
</reference>
<keyword evidence="3 5" id="KW-1133">Transmembrane helix</keyword>